<dbReference type="PANTHER" id="PTHR37984:SF5">
    <property type="entry name" value="PROTEIN NYNRIN-LIKE"/>
    <property type="match status" value="1"/>
</dbReference>
<dbReference type="GO" id="GO:0004190">
    <property type="term" value="F:aspartic-type endopeptidase activity"/>
    <property type="evidence" value="ECO:0007669"/>
    <property type="project" value="UniProtKB-KW"/>
</dbReference>
<dbReference type="Gene3D" id="1.10.340.70">
    <property type="match status" value="1"/>
</dbReference>
<feature type="region of interest" description="Disordered" evidence="12">
    <location>
        <begin position="237"/>
        <end position="288"/>
    </location>
</feature>
<dbReference type="GO" id="GO:0003887">
    <property type="term" value="F:DNA-directed DNA polymerase activity"/>
    <property type="evidence" value="ECO:0007669"/>
    <property type="project" value="UniProtKB-KW"/>
</dbReference>
<reference evidence="14 15" key="1">
    <citation type="submission" date="2024-02" db="EMBL/GenBank/DDBJ databases">
        <title>High-quality chromosome-scale genome assembly of Pensacola bahiagrass (Paspalum notatum Flugge var. saurae).</title>
        <authorList>
            <person name="Vega J.M."/>
            <person name="Podio M."/>
            <person name="Orjuela J."/>
            <person name="Siena L.A."/>
            <person name="Pessino S.C."/>
            <person name="Combes M.C."/>
            <person name="Mariac C."/>
            <person name="Albertini E."/>
            <person name="Pupilli F."/>
            <person name="Ortiz J.P.A."/>
            <person name="Leblanc O."/>
        </authorList>
    </citation>
    <scope>NUCLEOTIDE SEQUENCE [LARGE SCALE GENOMIC DNA]</scope>
    <source>
        <strain evidence="14">R1</strain>
        <tissue evidence="14">Leaf</tissue>
    </source>
</reference>
<dbReference type="AlphaFoldDB" id="A0AAQ3T037"/>
<evidence type="ECO:0000256" key="11">
    <source>
        <dbReference type="ARBA" id="ARBA00023268"/>
    </source>
</evidence>
<dbReference type="GO" id="GO:0006310">
    <property type="term" value="P:DNA recombination"/>
    <property type="evidence" value="ECO:0007669"/>
    <property type="project" value="UniProtKB-KW"/>
</dbReference>
<keyword evidence="8" id="KW-0548">Nucleotidyltransferase</keyword>
<sequence>MVNTRRNATGGSASQGNQGGGNPLPNPPPLTPEQFYNLQMQMMATMTNAVHALQQAQAQPPPPPPRDRRGDFLKGHPPTFSHATEPLQADDWLRAVERQLDIAQCNDRERVLYGSGQLRGAALDWWESYRPQDRDAFTWAQFRENFRNHHVPAGLMKMKKKEFLSLKQGNMSVTEYRDKFLQLARYATAEVAEDREKQEYFLEGLNDELQYQLMNHTFPSFHQLVDRALFTERKRQEIEERKRKYNNSSSSSNTRPRFSQGPSSQPQRAQGQQGYQYQQRYQGQPARPMYPARRQVRRPPLPPQTGLRVLGLATSVVERATMLMLVPVRCKVTNGGSNRAKGRTLPGRRKEGRPNQRGKAPWQGKVNHVTLSLQLKPLTSCLKVEVGATEPSRLYASMEAKPTEGIRVVCEYPDVFPDELPGYYKRFIESFSRIAKPMTSLLEKGVPFHWTKERQAAFDELKKRLTTAPVLTLPDLTKSFTVYCDASKEGLGCVLMQEGKVIAYASRQAYPGTRDKEPSKTDEKIREIREQIKLGKAPHFREDEQGTVWYKNRICVPDVDSIKKLILSEAHDTAYSIHPGSTKMYHDLKERFWWYGMKRAVAEYVAVCDTCQRVKAEHQRPAGLLQPLKIPEWKWEEISMDFIVGLPRTQKGYNSIWVVVDRLTKVAHFIPVNTTYSGARLAELYISRIVCLHGVPKRIIFDRGSQFTSRFWEQLHDSLDSKLRFSTAYHPQTDGQTERTNQILEDMLRACAIQYGTSWDKSLPYAEFSYNNSYQASLKKSPFEALYGRRCRTPLFWNQTGEKQVFGPDLIKDAEQQIKMVRENLRVAQSRQKSYADVRRRDLTFKVDDFVYLKVSPMRGIRRFNMKGKLAPRYIGPFKIVERKGEVAYKLELPPNLSGIHNVFHVSQLKKCLRVPEEVLIYVCF</sequence>
<dbReference type="GO" id="GO:0003677">
    <property type="term" value="F:DNA binding"/>
    <property type="evidence" value="ECO:0007669"/>
    <property type="project" value="UniProtKB-KW"/>
</dbReference>
<keyword evidence="11" id="KW-0511">Multifunctional enzyme</keyword>
<keyword evidence="7" id="KW-0695">RNA-directed DNA polymerase</keyword>
<dbReference type="SUPFAM" id="SSF53098">
    <property type="entry name" value="Ribonuclease H-like"/>
    <property type="match status" value="1"/>
</dbReference>
<evidence type="ECO:0000256" key="9">
    <source>
        <dbReference type="ARBA" id="ARBA00023125"/>
    </source>
</evidence>
<dbReference type="EMBL" id="CP144747">
    <property type="protein sequence ID" value="WVZ63665.1"/>
    <property type="molecule type" value="Genomic_DNA"/>
</dbReference>
<evidence type="ECO:0000256" key="5">
    <source>
        <dbReference type="ARBA" id="ARBA00022842"/>
    </source>
</evidence>
<dbReference type="PANTHER" id="PTHR37984">
    <property type="entry name" value="PROTEIN CBG26694"/>
    <property type="match status" value="1"/>
</dbReference>
<keyword evidence="6" id="KW-0229">DNA integration</keyword>
<dbReference type="InterPro" id="IPR043502">
    <property type="entry name" value="DNA/RNA_pol_sf"/>
</dbReference>
<gene>
    <name evidence="14" type="ORF">U9M48_013279</name>
</gene>
<evidence type="ECO:0000256" key="4">
    <source>
        <dbReference type="ARBA" id="ARBA00022801"/>
    </source>
</evidence>
<evidence type="ECO:0000256" key="10">
    <source>
        <dbReference type="ARBA" id="ARBA00023172"/>
    </source>
</evidence>
<dbReference type="InterPro" id="IPR041577">
    <property type="entry name" value="RT_RNaseH_2"/>
</dbReference>
<feature type="domain" description="Integrase catalytic" evidence="13">
    <location>
        <begin position="627"/>
        <end position="790"/>
    </location>
</feature>
<dbReference type="Pfam" id="PF03732">
    <property type="entry name" value="Retrotrans_gag"/>
    <property type="match status" value="1"/>
</dbReference>
<dbReference type="FunFam" id="3.30.420.10:FF:000032">
    <property type="entry name" value="Retrovirus-related Pol polyprotein from transposon 297-like Protein"/>
    <property type="match status" value="1"/>
</dbReference>
<evidence type="ECO:0000256" key="1">
    <source>
        <dbReference type="ARBA" id="ARBA00022670"/>
    </source>
</evidence>
<keyword evidence="1" id="KW-0645">Protease</keyword>
<feature type="region of interest" description="Disordered" evidence="12">
    <location>
        <begin position="1"/>
        <end position="33"/>
    </location>
</feature>
<dbReference type="Pfam" id="PF24626">
    <property type="entry name" value="SH3_Tf2-1"/>
    <property type="match status" value="1"/>
</dbReference>
<evidence type="ECO:0000256" key="8">
    <source>
        <dbReference type="ARBA" id="ARBA00022932"/>
    </source>
</evidence>
<keyword evidence="15" id="KW-1185">Reference proteome</keyword>
<dbReference type="InterPro" id="IPR001584">
    <property type="entry name" value="Integrase_cat-core"/>
</dbReference>
<evidence type="ECO:0000256" key="2">
    <source>
        <dbReference type="ARBA" id="ARBA00022723"/>
    </source>
</evidence>
<keyword evidence="9" id="KW-0238">DNA-binding</keyword>
<proteinExistence type="predicted"/>
<keyword evidence="10" id="KW-0233">DNA recombination</keyword>
<dbReference type="SUPFAM" id="SSF56672">
    <property type="entry name" value="DNA/RNA polymerases"/>
    <property type="match status" value="1"/>
</dbReference>
<dbReference type="Pfam" id="PF17921">
    <property type="entry name" value="Integrase_H2C2"/>
    <property type="match status" value="1"/>
</dbReference>
<name>A0AAQ3T037_PASNO</name>
<dbReference type="PROSITE" id="PS50994">
    <property type="entry name" value="INTEGRASE"/>
    <property type="match status" value="1"/>
</dbReference>
<dbReference type="Gene3D" id="3.30.420.10">
    <property type="entry name" value="Ribonuclease H-like superfamily/Ribonuclease H"/>
    <property type="match status" value="1"/>
</dbReference>
<evidence type="ECO:0000256" key="3">
    <source>
        <dbReference type="ARBA" id="ARBA00022750"/>
    </source>
</evidence>
<dbReference type="InterPro" id="IPR012337">
    <property type="entry name" value="RNaseH-like_sf"/>
</dbReference>
<keyword evidence="2" id="KW-0479">Metal-binding</keyword>
<evidence type="ECO:0000256" key="12">
    <source>
        <dbReference type="SAM" id="MobiDB-lite"/>
    </source>
</evidence>
<dbReference type="GO" id="GO:0006508">
    <property type="term" value="P:proteolysis"/>
    <property type="evidence" value="ECO:0007669"/>
    <property type="project" value="UniProtKB-KW"/>
</dbReference>
<dbReference type="Proteomes" id="UP001341281">
    <property type="component" value="Chromosome 03"/>
</dbReference>
<organism evidence="14 15">
    <name type="scientific">Paspalum notatum var. saurae</name>
    <dbReference type="NCBI Taxonomy" id="547442"/>
    <lineage>
        <taxon>Eukaryota</taxon>
        <taxon>Viridiplantae</taxon>
        <taxon>Streptophyta</taxon>
        <taxon>Embryophyta</taxon>
        <taxon>Tracheophyta</taxon>
        <taxon>Spermatophyta</taxon>
        <taxon>Magnoliopsida</taxon>
        <taxon>Liliopsida</taxon>
        <taxon>Poales</taxon>
        <taxon>Poaceae</taxon>
        <taxon>PACMAD clade</taxon>
        <taxon>Panicoideae</taxon>
        <taxon>Andropogonodae</taxon>
        <taxon>Paspaleae</taxon>
        <taxon>Paspalinae</taxon>
        <taxon>Paspalum</taxon>
    </lineage>
</organism>
<keyword evidence="5" id="KW-0460">Magnesium</keyword>
<keyword evidence="8" id="KW-0808">Transferase</keyword>
<feature type="region of interest" description="Disordered" evidence="12">
    <location>
        <begin position="335"/>
        <end position="362"/>
    </location>
</feature>
<dbReference type="InterPro" id="IPR050951">
    <property type="entry name" value="Retrovirus_Pol_polyprotein"/>
</dbReference>
<dbReference type="InterPro" id="IPR036397">
    <property type="entry name" value="RNaseH_sf"/>
</dbReference>
<evidence type="ECO:0000313" key="15">
    <source>
        <dbReference type="Proteomes" id="UP001341281"/>
    </source>
</evidence>
<accession>A0AAQ3T037</accession>
<feature type="region of interest" description="Disordered" evidence="12">
    <location>
        <begin position="53"/>
        <end position="84"/>
    </location>
</feature>
<dbReference type="InterPro" id="IPR056924">
    <property type="entry name" value="SH3_Tf2-1"/>
</dbReference>
<protein>
    <recommendedName>
        <fullName evidence="13">Integrase catalytic domain-containing protein</fullName>
    </recommendedName>
</protein>
<evidence type="ECO:0000256" key="6">
    <source>
        <dbReference type="ARBA" id="ARBA00022908"/>
    </source>
</evidence>
<dbReference type="Gene3D" id="3.30.70.270">
    <property type="match status" value="1"/>
</dbReference>
<dbReference type="InterPro" id="IPR043128">
    <property type="entry name" value="Rev_trsase/Diguanyl_cyclase"/>
</dbReference>
<feature type="compositionally biased region" description="Basic and acidic residues" evidence="12">
    <location>
        <begin position="65"/>
        <end position="74"/>
    </location>
</feature>
<evidence type="ECO:0000256" key="7">
    <source>
        <dbReference type="ARBA" id="ARBA00022918"/>
    </source>
</evidence>
<evidence type="ECO:0000313" key="14">
    <source>
        <dbReference type="EMBL" id="WVZ63665.1"/>
    </source>
</evidence>
<evidence type="ECO:0000259" key="13">
    <source>
        <dbReference type="PROSITE" id="PS50994"/>
    </source>
</evidence>
<dbReference type="GO" id="GO:0003964">
    <property type="term" value="F:RNA-directed DNA polymerase activity"/>
    <property type="evidence" value="ECO:0007669"/>
    <property type="project" value="UniProtKB-KW"/>
</dbReference>
<keyword evidence="3" id="KW-0064">Aspartyl protease</keyword>
<dbReference type="GO" id="GO:0015074">
    <property type="term" value="P:DNA integration"/>
    <property type="evidence" value="ECO:0007669"/>
    <property type="project" value="UniProtKB-KW"/>
</dbReference>
<keyword evidence="4" id="KW-0378">Hydrolase</keyword>
<dbReference type="FunFam" id="3.30.70.270:FF:000020">
    <property type="entry name" value="Transposon Tf2-6 polyprotein-like Protein"/>
    <property type="match status" value="1"/>
</dbReference>
<feature type="compositionally biased region" description="Low complexity" evidence="12">
    <location>
        <begin position="246"/>
        <end position="288"/>
    </location>
</feature>
<dbReference type="Pfam" id="PF17919">
    <property type="entry name" value="RT_RNaseH_2"/>
    <property type="match status" value="1"/>
</dbReference>
<dbReference type="InterPro" id="IPR005162">
    <property type="entry name" value="Retrotrans_gag_dom"/>
</dbReference>
<dbReference type="GO" id="GO:0046872">
    <property type="term" value="F:metal ion binding"/>
    <property type="evidence" value="ECO:0007669"/>
    <property type="project" value="UniProtKB-KW"/>
</dbReference>
<keyword evidence="8" id="KW-0239">DNA-directed DNA polymerase</keyword>
<dbReference type="InterPro" id="IPR041588">
    <property type="entry name" value="Integrase_H2C2"/>
</dbReference>